<protein>
    <recommendedName>
        <fullName evidence="3">ATP-grasp domain protein</fullName>
    </recommendedName>
</protein>
<dbReference type="RefSeq" id="WP_044168139.1">
    <property type="nucleotide sequence ID" value="NZ_JDFF01000009.1"/>
</dbReference>
<proteinExistence type="predicted"/>
<dbReference type="OrthoDB" id="5291617at2"/>
<dbReference type="PATRIC" id="fig|887901.3.peg.398"/>
<dbReference type="EMBL" id="JDFF01000009">
    <property type="protein sequence ID" value="EWC92992.1"/>
    <property type="molecule type" value="Genomic_DNA"/>
</dbReference>
<evidence type="ECO:0008006" key="3">
    <source>
        <dbReference type="Google" id="ProtNLM"/>
    </source>
</evidence>
<gene>
    <name evidence="1" type="ORF">HMPREF0636_1280</name>
</gene>
<dbReference type="Proteomes" id="UP000023482">
    <property type="component" value="Unassembled WGS sequence"/>
</dbReference>
<keyword evidence="2" id="KW-1185">Reference proteome</keyword>
<accession>Z4WW06</accession>
<sequence>MPQLCNPPRLWVFNPGHEEALRIPSHLRYTPAKEVRQMRHDLAPLLSLLAHEGDYIYRPASPLGSPAELLDYCGQSVSPHPLRGSTLQLMLWGIEPHIIHELMTAPLLRGIDLVPPPISADYLKMAHRQSCEGLLRYLIKEGGYPEALLPRWVEQGVDRSETKHLLREALRGIAQDYGSPTEVMVKRPFSSSGRGVLPFPRCYSEKHLEALTGNCLRLGAVSIEPLWQVIENWALEYVRDGEGRVSFVAFSLFETIASGRAYAGNILQSQETLRARLIQHIGSEALTQLIALHETYLSEALAASQYEGYIGVDLFLYEDGGQIKLHPAVEINLRTTMGLLAHLAYERYLTPPEEGRFLIEYLPTAQLQSPTSLTFSLPEVSPTTLFQARITKA</sequence>
<evidence type="ECO:0000313" key="2">
    <source>
        <dbReference type="Proteomes" id="UP000023482"/>
    </source>
</evidence>
<evidence type="ECO:0000313" key="1">
    <source>
        <dbReference type="EMBL" id="EWC92992.1"/>
    </source>
</evidence>
<dbReference type="AlphaFoldDB" id="Z4WW06"/>
<dbReference type="SUPFAM" id="SSF56059">
    <property type="entry name" value="Glutathione synthetase ATP-binding domain-like"/>
    <property type="match status" value="1"/>
</dbReference>
<organism evidence="1 2">
    <name type="scientific">Porphyromonas catoniae ATCC 51270</name>
    <dbReference type="NCBI Taxonomy" id="887901"/>
    <lineage>
        <taxon>Bacteria</taxon>
        <taxon>Pseudomonadati</taxon>
        <taxon>Bacteroidota</taxon>
        <taxon>Bacteroidia</taxon>
        <taxon>Bacteroidales</taxon>
        <taxon>Porphyromonadaceae</taxon>
        <taxon>Porphyromonas</taxon>
    </lineage>
</organism>
<reference evidence="1 2" key="1">
    <citation type="submission" date="2014-01" db="EMBL/GenBank/DDBJ databases">
        <authorList>
            <person name="Durkin A.S."/>
            <person name="McCorrison J."/>
            <person name="Torralba M."/>
            <person name="Gillis M."/>
            <person name="Haft D.H."/>
            <person name="Methe B."/>
            <person name="Sutton G."/>
            <person name="Nelson K.E."/>
        </authorList>
    </citation>
    <scope>NUCLEOTIDE SEQUENCE [LARGE SCALE GENOMIC DNA]</scope>
    <source>
        <strain evidence="1 2">ATCC 51270</strain>
    </source>
</reference>
<name>Z4WW06_9PORP</name>
<comment type="caution">
    <text evidence="1">The sequence shown here is derived from an EMBL/GenBank/DDBJ whole genome shotgun (WGS) entry which is preliminary data.</text>
</comment>